<accession>A0A239ACF6</accession>
<evidence type="ECO:0000313" key="2">
    <source>
        <dbReference type="Proteomes" id="UP000198310"/>
    </source>
</evidence>
<evidence type="ECO:0000313" key="1">
    <source>
        <dbReference type="EMBL" id="SNR92563.1"/>
    </source>
</evidence>
<organism evidence="1 2">
    <name type="scientific">Hymenobacter mucosus</name>
    <dbReference type="NCBI Taxonomy" id="1411120"/>
    <lineage>
        <taxon>Bacteria</taxon>
        <taxon>Pseudomonadati</taxon>
        <taxon>Bacteroidota</taxon>
        <taxon>Cytophagia</taxon>
        <taxon>Cytophagales</taxon>
        <taxon>Hymenobacteraceae</taxon>
        <taxon>Hymenobacter</taxon>
    </lineage>
</organism>
<dbReference type="EMBL" id="FZNS01000011">
    <property type="protein sequence ID" value="SNR92563.1"/>
    <property type="molecule type" value="Genomic_DNA"/>
</dbReference>
<name>A0A239ACF6_9BACT</name>
<dbReference type="RefSeq" id="WP_089333934.1">
    <property type="nucleotide sequence ID" value="NZ_FZNS01000011.1"/>
</dbReference>
<dbReference type="AlphaFoldDB" id="A0A239ACF6"/>
<keyword evidence="2" id="KW-1185">Reference proteome</keyword>
<dbReference type="Proteomes" id="UP000198310">
    <property type="component" value="Unassembled WGS sequence"/>
</dbReference>
<proteinExistence type="predicted"/>
<sequence length="61" mass="6719">MEEKPKRTGRPAKDPARLKKGRTLSFTDAEYKRLEELAAAAKVGVSEYVILKCGLAQTPSL</sequence>
<gene>
    <name evidence="1" type="ORF">SAMN06269173_111107</name>
</gene>
<protein>
    <recommendedName>
        <fullName evidence="3">Ribbon-helix-helix protein, copG family</fullName>
    </recommendedName>
</protein>
<reference evidence="2" key="1">
    <citation type="submission" date="2017-06" db="EMBL/GenBank/DDBJ databases">
        <authorList>
            <person name="Varghese N."/>
            <person name="Submissions S."/>
        </authorList>
    </citation>
    <scope>NUCLEOTIDE SEQUENCE [LARGE SCALE GENOMIC DNA]</scope>
    <source>
        <strain evidence="2">DSM 28041</strain>
    </source>
</reference>
<evidence type="ECO:0008006" key="3">
    <source>
        <dbReference type="Google" id="ProtNLM"/>
    </source>
</evidence>